<comment type="similarity">
    <text evidence="3 12">Belongs to the squalene monooxygenase family.</text>
</comment>
<keyword evidence="7 12" id="KW-0274">FAD</keyword>
<dbReference type="EMBL" id="CP000496">
    <property type="protein sequence ID" value="ABN65194.2"/>
    <property type="molecule type" value="Genomic_DNA"/>
</dbReference>
<dbReference type="InParanoid" id="A3LQE6"/>
<dbReference type="GO" id="GO:0005789">
    <property type="term" value="C:endoplasmic reticulum membrane"/>
    <property type="evidence" value="ECO:0007669"/>
    <property type="project" value="UniProtKB-SubCell"/>
</dbReference>
<evidence type="ECO:0000256" key="10">
    <source>
        <dbReference type="ARBA" id="ARBA00023002"/>
    </source>
</evidence>
<dbReference type="RefSeq" id="XP_001383223.2">
    <property type="nucleotide sequence ID" value="XM_001383186.1"/>
</dbReference>
<evidence type="ECO:0000256" key="4">
    <source>
        <dbReference type="ARBA" id="ARBA00012312"/>
    </source>
</evidence>
<evidence type="ECO:0000259" key="14">
    <source>
        <dbReference type="Pfam" id="PF08491"/>
    </source>
</evidence>
<dbReference type="SUPFAM" id="SSF51905">
    <property type="entry name" value="FAD/NAD(P)-binding domain"/>
    <property type="match status" value="1"/>
</dbReference>
<evidence type="ECO:0000256" key="8">
    <source>
        <dbReference type="ARBA" id="ARBA00022848"/>
    </source>
</evidence>
<dbReference type="FunCoup" id="A3LQE6">
    <property type="interactions" value="205"/>
</dbReference>
<gene>
    <name evidence="15" type="primary">ERG1</name>
    <name evidence="15" type="ORF">PICST_75910</name>
</gene>
<proteinExistence type="inferred from homology"/>
<dbReference type="GeneID" id="4837155"/>
<dbReference type="OMA" id="AKRTFYW"/>
<evidence type="ECO:0000256" key="5">
    <source>
        <dbReference type="ARBA" id="ARBA00022630"/>
    </source>
</evidence>
<keyword evidence="16" id="KW-1185">Reference proteome</keyword>
<dbReference type="Gene3D" id="3.50.50.60">
    <property type="entry name" value="FAD/NAD(P)-binding domain"/>
    <property type="match status" value="1"/>
</dbReference>
<dbReference type="Proteomes" id="UP000002258">
    <property type="component" value="Chromosome 2"/>
</dbReference>
<keyword evidence="9 12" id="KW-1133">Transmembrane helix</keyword>
<evidence type="ECO:0000256" key="2">
    <source>
        <dbReference type="ARBA" id="ARBA00004154"/>
    </source>
</evidence>
<dbReference type="OrthoDB" id="1678617at2759"/>
<dbReference type="InterPro" id="IPR006076">
    <property type="entry name" value="FAD-dep_OxRdtase"/>
</dbReference>
<feature type="domain" description="Squalene epoxidase" evidence="14">
    <location>
        <begin position="195"/>
        <end position="476"/>
    </location>
</feature>
<comment type="caution">
    <text evidence="12">Lacks conserved residue(s) required for the propagation of feature annotation.</text>
</comment>
<keyword evidence="6 12" id="KW-0812">Transmembrane</keyword>
<dbReference type="InterPro" id="IPR013698">
    <property type="entry name" value="Squalene_epoxidase"/>
</dbReference>
<evidence type="ECO:0000256" key="12">
    <source>
        <dbReference type="RuleBase" id="RU367121"/>
    </source>
</evidence>
<keyword evidence="15" id="KW-0503">Monooxygenase</keyword>
<dbReference type="EC" id="1.14.14.17" evidence="4 12"/>
<dbReference type="GO" id="GO:0050660">
    <property type="term" value="F:flavin adenine dinucleotide binding"/>
    <property type="evidence" value="ECO:0007669"/>
    <property type="project" value="UniProtKB-UniRule"/>
</dbReference>
<feature type="domain" description="FAD dependent oxidoreductase" evidence="13">
    <location>
        <begin position="10"/>
        <end position="40"/>
    </location>
</feature>
<protein>
    <recommendedName>
        <fullName evidence="4 12">Squalene monooxygenase</fullName>
        <ecNumber evidence="4 12">1.14.14.17</ecNumber>
    </recommendedName>
</protein>
<dbReference type="PRINTS" id="PR00420">
    <property type="entry name" value="RNGMNOXGNASE"/>
</dbReference>
<evidence type="ECO:0000256" key="7">
    <source>
        <dbReference type="ARBA" id="ARBA00022827"/>
    </source>
</evidence>
<dbReference type="PANTHER" id="PTHR10835">
    <property type="entry name" value="SQUALENE MONOOXYGENASE"/>
    <property type="match status" value="1"/>
</dbReference>
<keyword evidence="8" id="KW-0492">Microsome</keyword>
<dbReference type="Pfam" id="PF01266">
    <property type="entry name" value="DAO"/>
    <property type="match status" value="1"/>
</dbReference>
<sequence length="499" mass="55774">MTAPLDVKYDVIVIGAGVVGPAIATALARQGRKVLIVERDWAKPDRIVGELMQPAGVKALRELGMISAINNIEAFDCRGYYIKYFNKNIQIPYPLKEDTARTNPVKPVADCVRDGNDKLQEDSTLSPSEWDEDERVRGVAFHHGDFLQNLRQIVKDEPNVEWVEGNVVKILRDNFDSTIVTGVRVKESVGSKDYHAKLTICCDGIYSKFRKELSSNNVPTIGSYFIGLYMTDCKLPAKHHGHVILGDQAPVIVYQISPTETRILCAYRSLKPPSRANNELYNYLKNEVLPVLPEETKPAFEIALEGGKYRVMPNQYLPARRQGSSQHKGLVMLGDSLNMRHPLTGGGMTVGLNDAVLLAKLLHPAYIADFEEYDEVSRILKQFHRKRKNLDAVINTLSVALYSLFAADKNSLKILQRGCFQYFLLGGSCVTGPIGLLSGMLPFPMLLFNHFFSVAFYAIYCNFKDRGLAGFPIALLEAFAVFFTAVIVFAPYLWLELVA</sequence>
<organism evidence="15 16">
    <name type="scientific">Scheffersomyces stipitis (strain ATCC 58785 / CBS 6054 / NBRC 10063 / NRRL Y-11545)</name>
    <name type="common">Yeast</name>
    <name type="synonym">Pichia stipitis</name>
    <dbReference type="NCBI Taxonomy" id="322104"/>
    <lineage>
        <taxon>Eukaryota</taxon>
        <taxon>Fungi</taxon>
        <taxon>Dikarya</taxon>
        <taxon>Ascomycota</taxon>
        <taxon>Saccharomycotina</taxon>
        <taxon>Pichiomycetes</taxon>
        <taxon>Debaryomycetaceae</taxon>
        <taxon>Scheffersomyces</taxon>
    </lineage>
</organism>
<comment type="subcellular location">
    <subcellularLocation>
        <location evidence="12">Endoplasmic reticulum membrane</location>
        <topology evidence="12">Multi-pass membrane protein</topology>
    </subcellularLocation>
    <subcellularLocation>
        <location evidence="2">Microsome membrane</location>
        <topology evidence="2">Multi-pass membrane protein</topology>
    </subcellularLocation>
</comment>
<dbReference type="AlphaFoldDB" id="A3LQE6"/>
<dbReference type="GO" id="GO:0006696">
    <property type="term" value="P:ergosterol biosynthetic process"/>
    <property type="evidence" value="ECO:0007669"/>
    <property type="project" value="EnsemblFungi"/>
</dbReference>
<reference evidence="15 16" key="1">
    <citation type="journal article" date="2007" name="Nat. Biotechnol.">
        <title>Genome sequence of the lignocellulose-bioconverting and xylose-fermenting yeast Pichia stipitis.</title>
        <authorList>
            <person name="Jeffries T.W."/>
            <person name="Grigoriev I.V."/>
            <person name="Grimwood J."/>
            <person name="Laplaza J.M."/>
            <person name="Aerts A."/>
            <person name="Salamov A."/>
            <person name="Schmutz J."/>
            <person name="Lindquist E."/>
            <person name="Dehal P."/>
            <person name="Shapiro H."/>
            <person name="Jin Y.S."/>
            <person name="Passoth V."/>
            <person name="Richardson P.M."/>
        </authorList>
    </citation>
    <scope>NUCLEOTIDE SEQUENCE [LARGE SCALE GENOMIC DNA]</scope>
    <source>
        <strain evidence="16">ATCC 58785 / CBS 6054 / NBRC 10063 / NRRL Y-11545</strain>
    </source>
</reference>
<dbReference type="UniPathway" id="UPA00767">
    <property type="reaction ID" value="UER00752"/>
</dbReference>
<dbReference type="Pfam" id="PF08491">
    <property type="entry name" value="SE"/>
    <property type="match status" value="1"/>
</dbReference>
<dbReference type="STRING" id="322104.A3LQE6"/>
<accession>A3LQE6</accession>
<name>A3LQE6_PICST</name>
<evidence type="ECO:0000313" key="15">
    <source>
        <dbReference type="EMBL" id="ABN65194.2"/>
    </source>
</evidence>
<evidence type="ECO:0000259" key="13">
    <source>
        <dbReference type="Pfam" id="PF01266"/>
    </source>
</evidence>
<comment type="function">
    <text evidence="12">Catalyzes the stereospecific oxidation of squalene to (S)-2,3-epoxysqualene, and is considered to be a rate-limiting enzyme in steroid biosynthesis.</text>
</comment>
<dbReference type="GO" id="GO:0004506">
    <property type="term" value="F:squalene monooxygenase activity"/>
    <property type="evidence" value="ECO:0007669"/>
    <property type="project" value="UniProtKB-UniRule"/>
</dbReference>
<evidence type="ECO:0000256" key="3">
    <source>
        <dbReference type="ARBA" id="ARBA00008802"/>
    </source>
</evidence>
<dbReference type="KEGG" id="pic:PICST_75910"/>
<dbReference type="InterPro" id="IPR040125">
    <property type="entry name" value="Squalene_monox"/>
</dbReference>
<evidence type="ECO:0000256" key="9">
    <source>
        <dbReference type="ARBA" id="ARBA00022989"/>
    </source>
</evidence>
<dbReference type="PANTHER" id="PTHR10835:SF0">
    <property type="entry name" value="SQUALENE MONOOXYGENASE"/>
    <property type="match status" value="1"/>
</dbReference>
<keyword evidence="11 12" id="KW-0472">Membrane</keyword>
<dbReference type="InterPro" id="IPR036188">
    <property type="entry name" value="FAD/NAD-bd_sf"/>
</dbReference>
<comment type="cofactor">
    <cofactor evidence="1 12">
        <name>FAD</name>
        <dbReference type="ChEBI" id="CHEBI:57692"/>
    </cofactor>
</comment>
<dbReference type="HOGENOM" id="CLU_026390_0_0_1"/>
<comment type="catalytic activity">
    <reaction evidence="12">
        <text>squalene + reduced [NADPH--hemoprotein reductase] + O2 = (S)-2,3-epoxysqualene + oxidized [NADPH--hemoprotein reductase] + H2O + H(+)</text>
        <dbReference type="Rhea" id="RHEA:25282"/>
        <dbReference type="Rhea" id="RHEA-COMP:11964"/>
        <dbReference type="Rhea" id="RHEA-COMP:11965"/>
        <dbReference type="ChEBI" id="CHEBI:15377"/>
        <dbReference type="ChEBI" id="CHEBI:15378"/>
        <dbReference type="ChEBI" id="CHEBI:15379"/>
        <dbReference type="ChEBI" id="CHEBI:15440"/>
        <dbReference type="ChEBI" id="CHEBI:15441"/>
        <dbReference type="ChEBI" id="CHEBI:57618"/>
        <dbReference type="ChEBI" id="CHEBI:58210"/>
        <dbReference type="EC" id="1.14.14.17"/>
    </reaction>
</comment>
<evidence type="ECO:0000256" key="6">
    <source>
        <dbReference type="ARBA" id="ARBA00022692"/>
    </source>
</evidence>
<dbReference type="GO" id="GO:0005811">
    <property type="term" value="C:lipid droplet"/>
    <property type="evidence" value="ECO:0007669"/>
    <property type="project" value="EnsemblFungi"/>
</dbReference>
<evidence type="ECO:0000256" key="11">
    <source>
        <dbReference type="ARBA" id="ARBA00023136"/>
    </source>
</evidence>
<dbReference type="eggNOG" id="KOG1298">
    <property type="taxonomic scope" value="Eukaryota"/>
</dbReference>
<feature type="transmembrane region" description="Helical" evidence="12">
    <location>
        <begin position="473"/>
        <end position="494"/>
    </location>
</feature>
<evidence type="ECO:0000313" key="16">
    <source>
        <dbReference type="Proteomes" id="UP000002258"/>
    </source>
</evidence>
<evidence type="ECO:0000256" key="1">
    <source>
        <dbReference type="ARBA" id="ARBA00001974"/>
    </source>
</evidence>
<keyword evidence="5 12" id="KW-0285">Flavoprotein</keyword>
<keyword evidence="12" id="KW-0256">Endoplasmic reticulum</keyword>
<keyword evidence="10 12" id="KW-0560">Oxidoreductase</keyword>